<evidence type="ECO:0000256" key="4">
    <source>
        <dbReference type="ARBA" id="ARBA00022833"/>
    </source>
</evidence>
<comment type="caution">
    <text evidence="6">The sequence shown here is derived from an EMBL/GenBank/DDBJ whole genome shotgun (WGS) entry which is preliminary data.</text>
</comment>
<dbReference type="InterPro" id="IPR036866">
    <property type="entry name" value="RibonucZ/Hydroxyglut_hydro"/>
</dbReference>
<evidence type="ECO:0000313" key="7">
    <source>
        <dbReference type="Proteomes" id="UP000285123"/>
    </source>
</evidence>
<evidence type="ECO:0000256" key="3">
    <source>
        <dbReference type="ARBA" id="ARBA00022801"/>
    </source>
</evidence>
<dbReference type="PANTHER" id="PTHR42978:SF6">
    <property type="entry name" value="QUORUM-QUENCHING LACTONASE YTNP-RELATED"/>
    <property type="match status" value="1"/>
</dbReference>
<dbReference type="SMART" id="SM00849">
    <property type="entry name" value="Lactamase_B"/>
    <property type="match status" value="1"/>
</dbReference>
<sequence>MFNQSTDRTRRRILRAGAAILALPSIARQGVRPAYAVAPSLGSARPTHYRFQLGDFEVTTILDASAMLDGPWPVVGEDQPADAVHRLMHANLLPETRFRPGFTPALVNTGKELILFDTGNGAHGFVPPPDGGWLAGILGPAGYRPEQIDVVVLTHGHIDHIGGMLHDGRAAFPNARYVMGAKEFAFWSATEDRLRAPEGDIEHMSGRLFASHVVPFAERMRLIEPGGEVASGIHAIEAYGHTPGHLAFHIESRGQRLLLWGDCAHHEVASLARPGWHALFDRDKAQGARTRERIYAMAARERIPVIGYHTSFPSVGFVDAQPGGYRWIPVTYQLDVASTGAKADADRFA</sequence>
<dbReference type="Proteomes" id="UP000285123">
    <property type="component" value="Unassembled WGS sequence"/>
</dbReference>
<evidence type="ECO:0000256" key="1">
    <source>
        <dbReference type="ARBA" id="ARBA00007749"/>
    </source>
</evidence>
<dbReference type="GO" id="GO:0046872">
    <property type="term" value="F:metal ion binding"/>
    <property type="evidence" value="ECO:0007669"/>
    <property type="project" value="UniProtKB-KW"/>
</dbReference>
<protein>
    <submittedName>
        <fullName evidence="6">Beta-lactamase</fullName>
    </submittedName>
</protein>
<dbReference type="AlphaFoldDB" id="A0A423PIZ9"/>
<dbReference type="EMBL" id="AYKF01000111">
    <property type="protein sequence ID" value="ROO25564.1"/>
    <property type="molecule type" value="Genomic_DNA"/>
</dbReference>
<dbReference type="SUPFAM" id="SSF56281">
    <property type="entry name" value="Metallo-hydrolase/oxidoreductase"/>
    <property type="match status" value="1"/>
</dbReference>
<keyword evidence="2" id="KW-0479">Metal-binding</keyword>
<evidence type="ECO:0000256" key="2">
    <source>
        <dbReference type="ARBA" id="ARBA00022723"/>
    </source>
</evidence>
<reference evidence="6 7" key="1">
    <citation type="submission" date="2013-10" db="EMBL/GenBank/DDBJ databases">
        <title>Salinisphaera halophila YIM 95161 Genome Sequencing.</title>
        <authorList>
            <person name="Lai Q."/>
            <person name="Li C."/>
            <person name="Shao Z."/>
        </authorList>
    </citation>
    <scope>NUCLEOTIDE SEQUENCE [LARGE SCALE GENOMIC DNA]</scope>
    <source>
        <strain evidence="6 7">YIM 95161</strain>
    </source>
</reference>
<dbReference type="PROSITE" id="PS51318">
    <property type="entry name" value="TAT"/>
    <property type="match status" value="1"/>
</dbReference>
<keyword evidence="3" id="KW-0378">Hydrolase</keyword>
<gene>
    <name evidence="6" type="ORF">SAHL_14185</name>
</gene>
<dbReference type="Gene3D" id="3.60.15.10">
    <property type="entry name" value="Ribonuclease Z/Hydroxyacylglutathione hydrolase-like"/>
    <property type="match status" value="1"/>
</dbReference>
<dbReference type="Pfam" id="PF00753">
    <property type="entry name" value="Lactamase_B"/>
    <property type="match status" value="1"/>
</dbReference>
<dbReference type="GO" id="GO:0016787">
    <property type="term" value="F:hydrolase activity"/>
    <property type="evidence" value="ECO:0007669"/>
    <property type="project" value="UniProtKB-KW"/>
</dbReference>
<dbReference type="InterPro" id="IPR001279">
    <property type="entry name" value="Metallo-B-lactamas"/>
</dbReference>
<organism evidence="6 7">
    <name type="scientific">Salinisphaera orenii YIM 95161</name>
    <dbReference type="NCBI Taxonomy" id="1051139"/>
    <lineage>
        <taxon>Bacteria</taxon>
        <taxon>Pseudomonadati</taxon>
        <taxon>Pseudomonadota</taxon>
        <taxon>Gammaproteobacteria</taxon>
        <taxon>Salinisphaerales</taxon>
        <taxon>Salinisphaeraceae</taxon>
        <taxon>Salinisphaera</taxon>
    </lineage>
</organism>
<dbReference type="PANTHER" id="PTHR42978">
    <property type="entry name" value="QUORUM-QUENCHING LACTONASE YTNP-RELATED-RELATED"/>
    <property type="match status" value="1"/>
</dbReference>
<dbReference type="InterPro" id="IPR051013">
    <property type="entry name" value="MBL_superfamily_lactonases"/>
</dbReference>
<dbReference type="CDD" id="cd07720">
    <property type="entry name" value="OPHC2-like_MBL-fold"/>
    <property type="match status" value="1"/>
</dbReference>
<proteinExistence type="inferred from homology"/>
<dbReference type="OrthoDB" id="5443440at2"/>
<accession>A0A423PIZ9</accession>
<comment type="similarity">
    <text evidence="1">Belongs to the metallo-beta-lactamase superfamily.</text>
</comment>
<dbReference type="RefSeq" id="WP_123592064.1">
    <property type="nucleotide sequence ID" value="NZ_AYKF01000111.1"/>
</dbReference>
<keyword evidence="4" id="KW-0862">Zinc</keyword>
<evidence type="ECO:0000313" key="6">
    <source>
        <dbReference type="EMBL" id="ROO25564.1"/>
    </source>
</evidence>
<name>A0A423PIZ9_9GAMM</name>
<dbReference type="InterPro" id="IPR006311">
    <property type="entry name" value="TAT_signal"/>
</dbReference>
<evidence type="ECO:0000259" key="5">
    <source>
        <dbReference type="SMART" id="SM00849"/>
    </source>
</evidence>
<feature type="domain" description="Metallo-beta-lactamase" evidence="5">
    <location>
        <begin position="101"/>
        <end position="309"/>
    </location>
</feature>